<feature type="non-terminal residue" evidence="1">
    <location>
        <position position="1"/>
    </location>
</feature>
<dbReference type="PANTHER" id="PTHR11439:SF463">
    <property type="entry name" value="REVERSE TRANSCRIPTASE TY1_COPIA-TYPE DOMAIN-CONTAINING PROTEIN"/>
    <property type="match status" value="1"/>
</dbReference>
<accession>A0A1E3PVR8</accession>
<dbReference type="EMBL" id="KV454306">
    <property type="protein sequence ID" value="ODQ69022.1"/>
    <property type="molecule type" value="Genomic_DNA"/>
</dbReference>
<dbReference type="OrthoDB" id="5423336at2759"/>
<sequence>LEGYSDANWAGDLDTRRSTTGYVFKVPSGLISWRSTRQHTVAKSTAEAEYMALSGGTQEAIYLRQLLAQLSFPQTAPTTIFEDNMSCISMAHNPTFHDRS</sequence>
<proteinExistence type="predicted"/>
<evidence type="ECO:0008006" key="3">
    <source>
        <dbReference type="Google" id="ProtNLM"/>
    </source>
</evidence>
<reference evidence="1 2" key="1">
    <citation type="journal article" date="2016" name="Proc. Natl. Acad. Sci. U.S.A.">
        <title>Comparative genomics of biotechnologically important yeasts.</title>
        <authorList>
            <person name="Riley R."/>
            <person name="Haridas S."/>
            <person name="Wolfe K.H."/>
            <person name="Lopes M.R."/>
            <person name="Hittinger C.T."/>
            <person name="Goeker M."/>
            <person name="Salamov A.A."/>
            <person name="Wisecaver J.H."/>
            <person name="Long T.M."/>
            <person name="Calvey C.H."/>
            <person name="Aerts A.L."/>
            <person name="Barry K.W."/>
            <person name="Choi C."/>
            <person name="Clum A."/>
            <person name="Coughlan A.Y."/>
            <person name="Deshpande S."/>
            <person name="Douglass A.P."/>
            <person name="Hanson S.J."/>
            <person name="Klenk H.-P."/>
            <person name="LaButti K.M."/>
            <person name="Lapidus A."/>
            <person name="Lindquist E.A."/>
            <person name="Lipzen A.M."/>
            <person name="Meier-Kolthoff J.P."/>
            <person name="Ohm R.A."/>
            <person name="Otillar R.P."/>
            <person name="Pangilinan J.L."/>
            <person name="Peng Y."/>
            <person name="Rokas A."/>
            <person name="Rosa C.A."/>
            <person name="Scheuner C."/>
            <person name="Sibirny A.A."/>
            <person name="Slot J.C."/>
            <person name="Stielow J.B."/>
            <person name="Sun H."/>
            <person name="Kurtzman C.P."/>
            <person name="Blackwell M."/>
            <person name="Grigoriev I.V."/>
            <person name="Jeffries T.W."/>
        </authorList>
    </citation>
    <scope>NUCLEOTIDE SEQUENCE [LARGE SCALE GENOMIC DNA]</scope>
    <source>
        <strain evidence="1 2">NRRL Y-11557</strain>
    </source>
</reference>
<gene>
    <name evidence="1" type="ORF">LIPSTDRAFT_31489</name>
</gene>
<protein>
    <recommendedName>
        <fullName evidence="3">Reverse transcriptase Ty1/copia-type domain-containing protein</fullName>
    </recommendedName>
</protein>
<name>A0A1E3PVR8_LIPST</name>
<dbReference type="STRING" id="675824.A0A1E3PVR8"/>
<dbReference type="AlphaFoldDB" id="A0A1E3PVR8"/>
<organism evidence="1 2">
    <name type="scientific">Lipomyces starkeyi NRRL Y-11557</name>
    <dbReference type="NCBI Taxonomy" id="675824"/>
    <lineage>
        <taxon>Eukaryota</taxon>
        <taxon>Fungi</taxon>
        <taxon>Dikarya</taxon>
        <taxon>Ascomycota</taxon>
        <taxon>Saccharomycotina</taxon>
        <taxon>Lipomycetes</taxon>
        <taxon>Lipomycetales</taxon>
        <taxon>Lipomycetaceae</taxon>
        <taxon>Lipomyces</taxon>
    </lineage>
</organism>
<evidence type="ECO:0000313" key="2">
    <source>
        <dbReference type="Proteomes" id="UP000094385"/>
    </source>
</evidence>
<dbReference type="Proteomes" id="UP000094385">
    <property type="component" value="Unassembled WGS sequence"/>
</dbReference>
<evidence type="ECO:0000313" key="1">
    <source>
        <dbReference type="EMBL" id="ODQ69022.1"/>
    </source>
</evidence>
<keyword evidence="2" id="KW-1185">Reference proteome</keyword>
<dbReference type="PANTHER" id="PTHR11439">
    <property type="entry name" value="GAG-POL-RELATED RETROTRANSPOSON"/>
    <property type="match status" value="1"/>
</dbReference>
<dbReference type="CDD" id="cd09272">
    <property type="entry name" value="RNase_HI_RT_Ty1"/>
    <property type="match status" value="1"/>
</dbReference>
<feature type="non-terminal residue" evidence="1">
    <location>
        <position position="100"/>
    </location>
</feature>